<comment type="caution">
    <text evidence="3">The sequence shown here is derived from an EMBL/GenBank/DDBJ whole genome shotgun (WGS) entry which is preliminary data.</text>
</comment>
<dbReference type="InterPro" id="IPR009061">
    <property type="entry name" value="DNA-bd_dom_put_sf"/>
</dbReference>
<dbReference type="InterPro" id="IPR036388">
    <property type="entry name" value="WH-like_DNA-bd_sf"/>
</dbReference>
<evidence type="ECO:0000313" key="3">
    <source>
        <dbReference type="EMBL" id="MBT2988020.1"/>
    </source>
</evidence>
<dbReference type="EMBL" id="JAHHGM010000002">
    <property type="protein sequence ID" value="MBT2988020.1"/>
    <property type="molecule type" value="Genomic_DNA"/>
</dbReference>
<dbReference type="Proteomes" id="UP000770889">
    <property type="component" value="Unassembled WGS sequence"/>
</dbReference>
<proteinExistence type="predicted"/>
<protein>
    <submittedName>
        <fullName evidence="3">Helix-turn-helix domain-containing protein</fullName>
    </submittedName>
</protein>
<sequence>MSDSTKLGNKPLHPLIPPTKTAETLGVSPGTLQVWRSTGRYNLPFVKVGGRVMYRPDDVQAFIERRTMEHTV</sequence>
<organism evidence="3 4">
    <name type="scientific">Candidatus Thiodiazotropha taylori</name>
    <dbReference type="NCBI Taxonomy" id="2792791"/>
    <lineage>
        <taxon>Bacteria</taxon>
        <taxon>Pseudomonadati</taxon>
        <taxon>Pseudomonadota</taxon>
        <taxon>Gammaproteobacteria</taxon>
        <taxon>Chromatiales</taxon>
        <taxon>Sedimenticolaceae</taxon>
        <taxon>Candidatus Thiodiazotropha</taxon>
    </lineage>
</organism>
<evidence type="ECO:0000256" key="1">
    <source>
        <dbReference type="SAM" id="MobiDB-lite"/>
    </source>
</evidence>
<accession>A0A944MBI7</accession>
<dbReference type="Pfam" id="PF12728">
    <property type="entry name" value="HTH_17"/>
    <property type="match status" value="1"/>
</dbReference>
<evidence type="ECO:0000313" key="4">
    <source>
        <dbReference type="Proteomes" id="UP000770889"/>
    </source>
</evidence>
<feature type="region of interest" description="Disordered" evidence="1">
    <location>
        <begin position="1"/>
        <end position="23"/>
    </location>
</feature>
<dbReference type="AlphaFoldDB" id="A0A944MBI7"/>
<dbReference type="SUPFAM" id="SSF46955">
    <property type="entry name" value="Putative DNA-binding domain"/>
    <property type="match status" value="1"/>
</dbReference>
<feature type="domain" description="Helix-turn-helix" evidence="2">
    <location>
        <begin position="21"/>
        <end position="66"/>
    </location>
</feature>
<name>A0A944MBI7_9GAMM</name>
<dbReference type="Gene3D" id="1.10.10.10">
    <property type="entry name" value="Winged helix-like DNA-binding domain superfamily/Winged helix DNA-binding domain"/>
    <property type="match status" value="1"/>
</dbReference>
<gene>
    <name evidence="3" type="ORF">KME65_03560</name>
</gene>
<reference evidence="3 4" key="1">
    <citation type="submission" date="2021-05" db="EMBL/GenBank/DDBJ databases">
        <title>Genetic and Functional Diversity in Clade A Lucinid endosymbionts from the Bahamas.</title>
        <authorList>
            <person name="Giani N.M."/>
            <person name="Engel A.S."/>
            <person name="Campbell B.J."/>
        </authorList>
    </citation>
    <scope>NUCLEOTIDE SEQUENCE [LARGE SCALE GENOMIC DNA]</scope>
    <source>
        <strain evidence="3">LUC16012Gg_MoonRockCtena</strain>
    </source>
</reference>
<evidence type="ECO:0000259" key="2">
    <source>
        <dbReference type="Pfam" id="PF12728"/>
    </source>
</evidence>
<dbReference type="InterPro" id="IPR041657">
    <property type="entry name" value="HTH_17"/>
</dbReference>